<dbReference type="GO" id="GO:0016787">
    <property type="term" value="F:hydrolase activity"/>
    <property type="evidence" value="ECO:0007669"/>
    <property type="project" value="UniProtKB-KW"/>
</dbReference>
<dbReference type="GO" id="GO:0005975">
    <property type="term" value="P:carbohydrate metabolic process"/>
    <property type="evidence" value="ECO:0007669"/>
    <property type="project" value="InterPro"/>
</dbReference>
<dbReference type="RefSeq" id="WP_161811716.1">
    <property type="nucleotide sequence ID" value="NZ_BLJN01000002.1"/>
</dbReference>
<accession>A0A829YAU9</accession>
<dbReference type="InterPro" id="IPR052043">
    <property type="entry name" value="PolySaccharide_Degr_Enz"/>
</dbReference>
<dbReference type="PANTHER" id="PTHR33886">
    <property type="entry name" value="UNSATURATED RHAMNOGALACTURONAN HYDROLASE (EUROFUNG)"/>
    <property type="match status" value="1"/>
</dbReference>
<evidence type="ECO:0000313" key="2">
    <source>
        <dbReference type="EMBL" id="GFE79968.1"/>
    </source>
</evidence>
<evidence type="ECO:0000256" key="1">
    <source>
        <dbReference type="ARBA" id="ARBA00022801"/>
    </source>
</evidence>
<keyword evidence="1 2" id="KW-0378">Hydrolase</keyword>
<name>A0A829YAU9_9GAMM</name>
<dbReference type="InterPro" id="IPR010905">
    <property type="entry name" value="Glyco_hydro_88"/>
</dbReference>
<dbReference type="SUPFAM" id="SSF48208">
    <property type="entry name" value="Six-hairpin glycosidases"/>
    <property type="match status" value="1"/>
</dbReference>
<keyword evidence="3" id="KW-1185">Reference proteome</keyword>
<dbReference type="Proteomes" id="UP000445000">
    <property type="component" value="Unassembled WGS sequence"/>
</dbReference>
<evidence type="ECO:0000313" key="3">
    <source>
        <dbReference type="Proteomes" id="UP000445000"/>
    </source>
</evidence>
<dbReference type="InterPro" id="IPR008928">
    <property type="entry name" value="6-hairpin_glycosidase_sf"/>
</dbReference>
<sequence length="327" mass="35982">MTRDLLKAAASVTMRWNYRVWGFGEAIALRGLLRAGDVLGDATPFGFVHGILRSWLGKGVARSNEDHVGAGRELIALYQRTQDEQFLDAARKLAALNASFPAGATGERYHRGDTPGWRWQIWVDCMDVDGPFLAALAHATGDHQYFDQAVGELLGYARTLQTDNGLLFHGFERYCGRNGELWARGNGWALMGLVDTLILLPQTHRAWNELQQRTIALADALADSQDASGMWHTVINDGGTYLESTLATMAAYALPEAFKHGVLDSSRYEEMERKARAAMHSQIKDGTLQLVSDATPVGARAVYATRPFGTFPWGQGPLLLALCQEAE</sequence>
<protein>
    <submittedName>
        <fullName evidence="2">Glycosyl hydrolase family 88</fullName>
    </submittedName>
</protein>
<dbReference type="Pfam" id="PF07470">
    <property type="entry name" value="Glyco_hydro_88"/>
    <property type="match status" value="1"/>
</dbReference>
<dbReference type="AlphaFoldDB" id="A0A829YAU9"/>
<dbReference type="EMBL" id="BLJN01000002">
    <property type="protein sequence ID" value="GFE79968.1"/>
    <property type="molecule type" value="Genomic_DNA"/>
</dbReference>
<comment type="caution">
    <text evidence="2">The sequence shown here is derived from an EMBL/GenBank/DDBJ whole genome shotgun (WGS) entry which is preliminary data.</text>
</comment>
<gene>
    <name evidence="2" type="ORF">GCM10011487_19680</name>
</gene>
<organism evidence="2 3">
    <name type="scientific">Steroidobacter agaridevorans</name>
    <dbReference type="NCBI Taxonomy" id="2695856"/>
    <lineage>
        <taxon>Bacteria</taxon>
        <taxon>Pseudomonadati</taxon>
        <taxon>Pseudomonadota</taxon>
        <taxon>Gammaproteobacteria</taxon>
        <taxon>Steroidobacterales</taxon>
        <taxon>Steroidobacteraceae</taxon>
        <taxon>Steroidobacter</taxon>
    </lineage>
</organism>
<reference evidence="3" key="1">
    <citation type="submission" date="2020-01" db="EMBL/GenBank/DDBJ databases">
        <title>'Steroidobacter agaridevorans' sp. nov., agar-degrading bacteria isolated from rhizosphere soils.</title>
        <authorList>
            <person name="Ikenaga M."/>
            <person name="Kataoka M."/>
            <person name="Murouchi A."/>
            <person name="Katsuragi S."/>
            <person name="Sakai M."/>
        </authorList>
    </citation>
    <scope>NUCLEOTIDE SEQUENCE [LARGE SCALE GENOMIC DNA]</scope>
    <source>
        <strain evidence="3">YU21-B</strain>
    </source>
</reference>
<dbReference type="InterPro" id="IPR012341">
    <property type="entry name" value="6hp_glycosidase-like_sf"/>
</dbReference>
<dbReference type="PANTHER" id="PTHR33886:SF8">
    <property type="entry name" value="UNSATURATED RHAMNOGALACTURONAN HYDROLASE (EUROFUNG)"/>
    <property type="match status" value="1"/>
</dbReference>
<dbReference type="Gene3D" id="1.50.10.10">
    <property type="match status" value="1"/>
</dbReference>
<proteinExistence type="predicted"/>